<keyword evidence="10" id="KW-1185">Reference proteome</keyword>
<feature type="transmembrane region" description="Helical" evidence="7">
    <location>
        <begin position="342"/>
        <end position="366"/>
    </location>
</feature>
<keyword evidence="4 7" id="KW-0812">Transmembrane</keyword>
<dbReference type="Proteomes" id="UP001429580">
    <property type="component" value="Unassembled WGS sequence"/>
</dbReference>
<keyword evidence="5 7" id="KW-1133">Transmembrane helix</keyword>
<name>A0ABX0V083_9HYPH</name>
<feature type="transmembrane region" description="Helical" evidence="7">
    <location>
        <begin position="114"/>
        <end position="140"/>
    </location>
</feature>
<dbReference type="SUPFAM" id="SSF103473">
    <property type="entry name" value="MFS general substrate transporter"/>
    <property type="match status" value="1"/>
</dbReference>
<dbReference type="Pfam" id="PF07690">
    <property type="entry name" value="MFS_1"/>
    <property type="match status" value="1"/>
</dbReference>
<accession>A0ABX0V083</accession>
<feature type="transmembrane region" description="Helical" evidence="7">
    <location>
        <begin position="283"/>
        <end position="301"/>
    </location>
</feature>
<feature type="transmembrane region" description="Helical" evidence="7">
    <location>
        <begin position="86"/>
        <end position="108"/>
    </location>
</feature>
<feature type="transmembrane region" description="Helical" evidence="7">
    <location>
        <begin position="372"/>
        <end position="390"/>
    </location>
</feature>
<keyword evidence="3" id="KW-1003">Cell membrane</keyword>
<feature type="transmembrane region" description="Helical" evidence="7">
    <location>
        <begin position="307"/>
        <end position="330"/>
    </location>
</feature>
<gene>
    <name evidence="9" type="ORF">FHS82_001869</name>
</gene>
<evidence type="ECO:0000313" key="10">
    <source>
        <dbReference type="Proteomes" id="UP001429580"/>
    </source>
</evidence>
<keyword evidence="2" id="KW-0813">Transport</keyword>
<feature type="transmembrane region" description="Helical" evidence="7">
    <location>
        <begin position="20"/>
        <end position="41"/>
    </location>
</feature>
<feature type="domain" description="Major facilitator superfamily (MFS) profile" evidence="8">
    <location>
        <begin position="216"/>
        <end position="400"/>
    </location>
</feature>
<dbReference type="NCBIfam" id="NF009048">
    <property type="entry name" value="PRK12382.1"/>
    <property type="match status" value="1"/>
</dbReference>
<dbReference type="InterPro" id="IPR011701">
    <property type="entry name" value="MFS"/>
</dbReference>
<evidence type="ECO:0000313" key="9">
    <source>
        <dbReference type="EMBL" id="NIJ58033.1"/>
    </source>
</evidence>
<organism evidence="9 10">
    <name type="scientific">Pseudochelatococcus lubricantis</name>
    <dbReference type="NCBI Taxonomy" id="1538102"/>
    <lineage>
        <taxon>Bacteria</taxon>
        <taxon>Pseudomonadati</taxon>
        <taxon>Pseudomonadota</taxon>
        <taxon>Alphaproteobacteria</taxon>
        <taxon>Hyphomicrobiales</taxon>
        <taxon>Chelatococcaceae</taxon>
        <taxon>Pseudochelatococcus</taxon>
    </lineage>
</organism>
<dbReference type="PANTHER" id="PTHR23517:SF1">
    <property type="match status" value="1"/>
</dbReference>
<keyword evidence="6 7" id="KW-0472">Membrane</keyword>
<reference evidence="9 10" key="1">
    <citation type="submission" date="2020-03" db="EMBL/GenBank/DDBJ databases">
        <title>Genomic Encyclopedia of Type Strains, Phase IV (KMG-IV): sequencing the most valuable type-strain genomes for metagenomic binning, comparative biology and taxonomic classification.</title>
        <authorList>
            <person name="Goeker M."/>
        </authorList>
    </citation>
    <scope>NUCLEOTIDE SEQUENCE [LARGE SCALE GENOMIC DNA]</scope>
    <source>
        <strain evidence="9 10">DSM 103870</strain>
    </source>
</reference>
<evidence type="ECO:0000256" key="4">
    <source>
        <dbReference type="ARBA" id="ARBA00022692"/>
    </source>
</evidence>
<evidence type="ECO:0000256" key="3">
    <source>
        <dbReference type="ARBA" id="ARBA00022475"/>
    </source>
</evidence>
<dbReference type="RefSeq" id="WP_166951302.1">
    <property type="nucleotide sequence ID" value="NZ_JAASQI010000003.1"/>
</dbReference>
<dbReference type="PROSITE" id="PS50850">
    <property type="entry name" value="MFS"/>
    <property type="match status" value="1"/>
</dbReference>
<dbReference type="PANTHER" id="PTHR23517">
    <property type="entry name" value="RESISTANCE PROTEIN MDTM, PUTATIVE-RELATED-RELATED"/>
    <property type="match status" value="1"/>
</dbReference>
<dbReference type="NCBIfam" id="NF003477">
    <property type="entry name" value="PRK05122.1"/>
    <property type="match status" value="1"/>
</dbReference>
<evidence type="ECO:0000256" key="1">
    <source>
        <dbReference type="ARBA" id="ARBA00004651"/>
    </source>
</evidence>
<feature type="transmembrane region" description="Helical" evidence="7">
    <location>
        <begin position="224"/>
        <end position="247"/>
    </location>
</feature>
<evidence type="ECO:0000259" key="8">
    <source>
        <dbReference type="PROSITE" id="PS50850"/>
    </source>
</evidence>
<evidence type="ECO:0000256" key="6">
    <source>
        <dbReference type="ARBA" id="ARBA00023136"/>
    </source>
</evidence>
<dbReference type="Gene3D" id="1.20.1250.20">
    <property type="entry name" value="MFS general substrate transporter like domains"/>
    <property type="match status" value="1"/>
</dbReference>
<proteinExistence type="predicted"/>
<dbReference type="InterPro" id="IPR020846">
    <property type="entry name" value="MFS_dom"/>
</dbReference>
<dbReference type="InterPro" id="IPR036259">
    <property type="entry name" value="MFS_trans_sf"/>
</dbReference>
<feature type="transmembrane region" description="Helical" evidence="7">
    <location>
        <begin position="181"/>
        <end position="203"/>
    </location>
</feature>
<comment type="subcellular location">
    <subcellularLocation>
        <location evidence="1">Cell membrane</location>
        <topology evidence="1">Multi-pass membrane protein</topology>
    </subcellularLocation>
</comment>
<feature type="transmembrane region" description="Helical" evidence="7">
    <location>
        <begin position="47"/>
        <end position="65"/>
    </location>
</feature>
<dbReference type="EMBL" id="JAASQI010000003">
    <property type="protein sequence ID" value="NIJ58033.1"/>
    <property type="molecule type" value="Genomic_DNA"/>
</dbReference>
<comment type="caution">
    <text evidence="9">The sequence shown here is derived from an EMBL/GenBank/DDBJ whole genome shotgun (WGS) entry which is preliminary data.</text>
</comment>
<dbReference type="InterPro" id="IPR050171">
    <property type="entry name" value="MFS_Transporters"/>
</dbReference>
<evidence type="ECO:0000256" key="2">
    <source>
        <dbReference type="ARBA" id="ARBA00022448"/>
    </source>
</evidence>
<feature type="transmembrane region" description="Helical" evidence="7">
    <location>
        <begin position="152"/>
        <end position="175"/>
    </location>
</feature>
<evidence type="ECO:0000256" key="5">
    <source>
        <dbReference type="ARBA" id="ARBA00022989"/>
    </source>
</evidence>
<protein>
    <submittedName>
        <fullName evidence="9">MFS family permease</fullName>
    </submittedName>
</protein>
<sequence length="400" mass="39526">MTRNAEPDGTRRPHVLSRLAPLCAAMFCSYLAISIPLPVIAVHVHEGLGLGTVMAGLAVGVQPLANLAARPWAGRAADRAGAKRTLMLGLGLACAANLVALASTAGGIAPATALAVLLVGRAVLGVGESLLITGILTWAVGRAGHGHAGQAMSWNGVAQYSALAVGAPIGMALFGAAGFPAVAIAAACAPLAGLAIVGALPAWPVSGGVRLPLHGVVARIWFPGMLLGFAGLGFAALTTFSSLMFAARGWPGGGLALTAFGIAFAGARLVVGHLPDRLGGRRVAAAAMSVEAAGQMILWLAPSPAVALAGAAVTGLGCSLIFPSLGIEALTAVAPQDRGTALGAFAAFQDLALGLAGPLLGGLMLVGDEATAFLVGFVAAVAGATICGAIRRRLAFPHPT</sequence>
<feature type="transmembrane region" description="Helical" evidence="7">
    <location>
        <begin position="253"/>
        <end position="271"/>
    </location>
</feature>
<evidence type="ECO:0000256" key="7">
    <source>
        <dbReference type="SAM" id="Phobius"/>
    </source>
</evidence>